<feature type="compositionally biased region" description="Basic and acidic residues" evidence="1">
    <location>
        <begin position="1"/>
        <end position="28"/>
    </location>
</feature>
<protein>
    <submittedName>
        <fullName evidence="3">Arginine/serine-rich coiled-coil protein 2-like</fullName>
    </submittedName>
</protein>
<evidence type="ECO:0000313" key="3">
    <source>
        <dbReference type="EMBL" id="KAI6653694.1"/>
    </source>
</evidence>
<dbReference type="PANTHER" id="PTHR22426">
    <property type="entry name" value="ARGININE_SERINE-RICH COILED-COIL PROTEIN 2"/>
    <property type="match status" value="1"/>
</dbReference>
<evidence type="ECO:0000313" key="4">
    <source>
        <dbReference type="Proteomes" id="UP001165289"/>
    </source>
</evidence>
<dbReference type="AlphaFoldDB" id="A0AAV7JYZ9"/>
<feature type="domain" description="Small acidic protein-like" evidence="2">
    <location>
        <begin position="182"/>
        <end position="243"/>
    </location>
</feature>
<dbReference type="Proteomes" id="UP001165289">
    <property type="component" value="Unassembled WGS sequence"/>
</dbReference>
<evidence type="ECO:0000259" key="2">
    <source>
        <dbReference type="Pfam" id="PF15477"/>
    </source>
</evidence>
<feature type="compositionally biased region" description="Basic and acidic residues" evidence="1">
    <location>
        <begin position="72"/>
        <end position="91"/>
    </location>
</feature>
<dbReference type="Pfam" id="PF15477">
    <property type="entry name" value="SMAP"/>
    <property type="match status" value="1"/>
</dbReference>
<name>A0AAV7JYZ9_9METZ</name>
<feature type="compositionally biased region" description="Polar residues" evidence="1">
    <location>
        <begin position="94"/>
        <end position="128"/>
    </location>
</feature>
<reference evidence="3 4" key="1">
    <citation type="journal article" date="2023" name="BMC Biol.">
        <title>The compact genome of the sponge Oopsacas minuta (Hexactinellida) is lacking key metazoan core genes.</title>
        <authorList>
            <person name="Santini S."/>
            <person name="Schenkelaars Q."/>
            <person name="Jourda C."/>
            <person name="Duchesne M."/>
            <person name="Belahbib H."/>
            <person name="Rocher C."/>
            <person name="Selva M."/>
            <person name="Riesgo A."/>
            <person name="Vervoort M."/>
            <person name="Leys S.P."/>
            <person name="Kodjabachian L."/>
            <person name="Le Bivic A."/>
            <person name="Borchiellini C."/>
            <person name="Claverie J.M."/>
            <person name="Renard E."/>
        </authorList>
    </citation>
    <scope>NUCLEOTIDE SEQUENCE [LARGE SCALE GENOMIC DNA]</scope>
    <source>
        <strain evidence="3">SPO-2</strain>
    </source>
</reference>
<comment type="caution">
    <text evidence="3">The sequence shown here is derived from an EMBL/GenBank/DDBJ whole genome shotgun (WGS) entry which is preliminary data.</text>
</comment>
<keyword evidence="4" id="KW-1185">Reference proteome</keyword>
<feature type="compositionally biased region" description="Basic residues" evidence="1">
    <location>
        <begin position="29"/>
        <end position="43"/>
    </location>
</feature>
<dbReference type="InterPro" id="IPR028124">
    <property type="entry name" value="SMAP_dom"/>
</dbReference>
<feature type="compositionally biased region" description="Basic and acidic residues" evidence="1">
    <location>
        <begin position="44"/>
        <end position="53"/>
    </location>
</feature>
<organism evidence="3 4">
    <name type="scientific">Oopsacas minuta</name>
    <dbReference type="NCBI Taxonomy" id="111878"/>
    <lineage>
        <taxon>Eukaryota</taxon>
        <taxon>Metazoa</taxon>
        <taxon>Porifera</taxon>
        <taxon>Hexactinellida</taxon>
        <taxon>Hexasterophora</taxon>
        <taxon>Lyssacinosida</taxon>
        <taxon>Leucopsacidae</taxon>
        <taxon>Oopsacas</taxon>
    </lineage>
</organism>
<proteinExistence type="predicted"/>
<dbReference type="PANTHER" id="PTHR22426:SF2">
    <property type="entry name" value="ARGININE_SERINE-RICH COILED-COIL PROTEIN 2"/>
    <property type="match status" value="1"/>
</dbReference>
<gene>
    <name evidence="3" type="ORF">LOD99_3198</name>
</gene>
<dbReference type="EMBL" id="JAKMXF010000255">
    <property type="protein sequence ID" value="KAI6653694.1"/>
    <property type="molecule type" value="Genomic_DNA"/>
</dbReference>
<feature type="region of interest" description="Disordered" evidence="1">
    <location>
        <begin position="1"/>
        <end position="142"/>
    </location>
</feature>
<feature type="compositionally biased region" description="Basic residues" evidence="1">
    <location>
        <begin position="54"/>
        <end position="71"/>
    </location>
</feature>
<evidence type="ECO:0000256" key="1">
    <source>
        <dbReference type="SAM" id="MobiDB-lite"/>
    </source>
</evidence>
<sequence>MRRVQERDSEVIREREFTSRRRDRDSSPHRRSHKHHRHRRSRHSSSDSDSPDRHRNRRYRKSPGRHSRSPRRRYDDRDPSDRSYRSRREYTPPRTITSARSPPRSNWQGSRRQQGENSTSALNSTVTNPGIPIQPGNPYGMSQEKFRNLQNKKKLLWSKDTEEDTRTTQGSVYIAATSSLPVNQDKKEKFSKMMGLKSPNIERLQAPSQHPEMIQYDKTQEDLQKQYDASRVHTHMMKGSGLGYGNIYQV</sequence>
<accession>A0AAV7JYZ9</accession>